<organism evidence="3 4">
    <name type="scientific">Pseudohoeflea coraliihabitans</name>
    <dbReference type="NCBI Taxonomy" id="2860393"/>
    <lineage>
        <taxon>Bacteria</taxon>
        <taxon>Pseudomonadati</taxon>
        <taxon>Pseudomonadota</taxon>
        <taxon>Alphaproteobacteria</taxon>
        <taxon>Hyphomicrobiales</taxon>
        <taxon>Rhizobiaceae</taxon>
        <taxon>Pseudohoeflea</taxon>
    </lineage>
</organism>
<dbReference type="EMBL" id="JAHWQX010000001">
    <property type="protein sequence ID" value="MBW3096295.1"/>
    <property type="molecule type" value="Genomic_DNA"/>
</dbReference>
<reference evidence="3" key="1">
    <citation type="submission" date="2021-07" db="EMBL/GenBank/DDBJ databases">
        <title>Pseudohoeflea marina sp. nov. a polyhydroxyalcanoate-producing bacterium.</title>
        <authorList>
            <person name="Zheng W."/>
            <person name="Yu S."/>
            <person name="Huang Y."/>
        </authorList>
    </citation>
    <scope>NUCLEOTIDE SEQUENCE</scope>
    <source>
        <strain evidence="3">DP4N28-3</strain>
    </source>
</reference>
<feature type="compositionally biased region" description="Low complexity" evidence="1">
    <location>
        <begin position="132"/>
        <end position="149"/>
    </location>
</feature>
<feature type="compositionally biased region" description="Basic and acidic residues" evidence="1">
    <location>
        <begin position="192"/>
        <end position="215"/>
    </location>
</feature>
<feature type="compositionally biased region" description="Polar residues" evidence="1">
    <location>
        <begin position="216"/>
        <end position="225"/>
    </location>
</feature>
<proteinExistence type="predicted"/>
<evidence type="ECO:0000256" key="2">
    <source>
        <dbReference type="SAM" id="SignalP"/>
    </source>
</evidence>
<feature type="chain" id="PRO_5045876067" description="Cell division and transport-associated protein TolA" evidence="2">
    <location>
        <begin position="25"/>
        <end position="367"/>
    </location>
</feature>
<feature type="region of interest" description="Disordered" evidence="1">
    <location>
        <begin position="51"/>
        <end position="271"/>
    </location>
</feature>
<feature type="compositionally biased region" description="Polar residues" evidence="1">
    <location>
        <begin position="254"/>
        <end position="271"/>
    </location>
</feature>
<sequence>MKGSLIISTGLHALVLAVALSSFTAPRTLEVADVEALPVDIIPIEEITQIQQGEKTAPVAETAAPKPTQRPDPVEDAETVGDNTADLSANENAEAAEREVVADAPPKPSEKPVPTPEPDVKPEPKPEPVPEPVTKAEPAPAPIEPAEQPAEPEPTELASLPPEPDPVAEAIEQAPPEPEFSALPSAGPVPQRRPEPAPKEAAPKEVAKVEPKPETRQPTASASSSKESDFNADEIAALLNKDTAKGGGAKRSTETASLGGAQTTRGETLSQSEMDALRGQIQKYWNIIPGMADGGDVRVTVRMKLDPAGNIVGNVNVSASGGSAGTRGTLASSARRAVLRAQPYTLPVAKYDAWSEVVVHFDPSQLF</sequence>
<keyword evidence="4" id="KW-1185">Reference proteome</keyword>
<protein>
    <recommendedName>
        <fullName evidence="5">Cell division and transport-associated protein TolA</fullName>
    </recommendedName>
</protein>
<feature type="compositionally biased region" description="Pro residues" evidence="1">
    <location>
        <begin position="105"/>
        <end position="117"/>
    </location>
</feature>
<keyword evidence="2" id="KW-0732">Signal</keyword>
<name>A0ABS6WK96_9HYPH</name>
<evidence type="ECO:0000256" key="1">
    <source>
        <dbReference type="SAM" id="MobiDB-lite"/>
    </source>
</evidence>
<gene>
    <name evidence="3" type="ORF">KY465_03265</name>
</gene>
<feature type="signal peptide" evidence="2">
    <location>
        <begin position="1"/>
        <end position="24"/>
    </location>
</feature>
<evidence type="ECO:0000313" key="3">
    <source>
        <dbReference type="EMBL" id="MBW3096295.1"/>
    </source>
</evidence>
<dbReference type="Proteomes" id="UP001430804">
    <property type="component" value="Unassembled WGS sequence"/>
</dbReference>
<feature type="compositionally biased region" description="Basic and acidic residues" evidence="1">
    <location>
        <begin position="118"/>
        <end position="128"/>
    </location>
</feature>
<accession>A0ABS6WK96</accession>
<evidence type="ECO:0000313" key="4">
    <source>
        <dbReference type="Proteomes" id="UP001430804"/>
    </source>
</evidence>
<dbReference type="RefSeq" id="WP_219158387.1">
    <property type="nucleotide sequence ID" value="NZ_JAHWQX010000001.1"/>
</dbReference>
<evidence type="ECO:0008006" key="5">
    <source>
        <dbReference type="Google" id="ProtNLM"/>
    </source>
</evidence>
<comment type="caution">
    <text evidence="3">The sequence shown here is derived from an EMBL/GenBank/DDBJ whole genome shotgun (WGS) entry which is preliminary data.</text>
</comment>